<dbReference type="Proteomes" id="UP000035648">
    <property type="component" value="Chromosome"/>
</dbReference>
<name>A0A0G4B5T1_9BACT</name>
<evidence type="ECO:0008006" key="3">
    <source>
        <dbReference type="Google" id="ProtNLM"/>
    </source>
</evidence>
<dbReference type="AlphaFoldDB" id="A0A0G4B5T1"/>
<organism evidence="1 2">
    <name type="scientific">Berkelbacteria bacterium GW2011_GWE1_39_12</name>
    <dbReference type="NCBI Taxonomy" id="1618337"/>
    <lineage>
        <taxon>Bacteria</taxon>
        <taxon>Candidatus Berkelbacteria</taxon>
    </lineage>
</organism>
<proteinExistence type="predicted"/>
<reference evidence="1 2" key="1">
    <citation type="journal article" date="2015" name="Nature">
        <title>rRNA introns, odd ribosomes, and small enigmatic genomes across a large radiation of phyla.</title>
        <authorList>
            <person name="Brown C.T."/>
            <person name="Hug L.A."/>
            <person name="Thomas B.C."/>
            <person name="Sharon I."/>
            <person name="Castelle C.J."/>
            <person name="Singh A."/>
            <person name="Wilkins M.J."/>
            <person name="Williams K.H."/>
            <person name="Banfield J.F."/>
        </authorList>
    </citation>
    <scope>NUCLEOTIDE SEQUENCE [LARGE SCALE GENOMIC DNA]</scope>
</reference>
<dbReference type="SUPFAM" id="SSF54593">
    <property type="entry name" value="Glyoxalase/Bleomycin resistance protein/Dihydroxybiphenyl dioxygenase"/>
    <property type="match status" value="1"/>
</dbReference>
<dbReference type="EMBL" id="CP011213">
    <property type="protein sequence ID" value="AKM82367.1"/>
    <property type="molecule type" value="Genomic_DNA"/>
</dbReference>
<dbReference type="KEGG" id="bbgw:UT28_C0001G0563"/>
<sequence>MKKPINNNLVIQLHIPDFDVAKDFYSKLGFEVAMDDKPNDKLPGYFTMIRKDDLGQTLLNFYGGDERVYDQAFFKQFPKETKRGYEVSITIATNSIDKLYQSVQANLKESIVRELKEIEDHGNVWKDFRMVDPFGFYLRFTELIDWGQV</sequence>
<evidence type="ECO:0000313" key="2">
    <source>
        <dbReference type="Proteomes" id="UP000035648"/>
    </source>
</evidence>
<protein>
    <recommendedName>
        <fullName evidence="3">VOC domain-containing protein</fullName>
    </recommendedName>
</protein>
<gene>
    <name evidence="1" type="ORF">UT28_C0001G0563</name>
</gene>
<dbReference type="Gene3D" id="3.10.180.10">
    <property type="entry name" value="2,3-Dihydroxybiphenyl 1,2-Dioxygenase, domain 1"/>
    <property type="match status" value="1"/>
</dbReference>
<evidence type="ECO:0000313" key="1">
    <source>
        <dbReference type="EMBL" id="AKM82367.1"/>
    </source>
</evidence>
<accession>A0A0G4B5T1</accession>
<dbReference type="InterPro" id="IPR029068">
    <property type="entry name" value="Glyas_Bleomycin-R_OHBP_Dase"/>
</dbReference>
<dbReference type="STRING" id="1618337.UT28_C0001G0563"/>